<proteinExistence type="predicted"/>
<sequence>MGFQDLVFAWAATALLAEEPPLISLGVAGTVVQVGAQTGFHVDDVAVLTDLGNAVFFQAKIKLALESAEDSPLADALEQAVIQLLDGCVPQVGAPGRQVDPARDAIILCTDASAPATVRKDLANAIERTASQPAGTALGFEMTKPQNAALHVALEHVRRAWKTAKRPTPSDEDLRSFFKALKVLTLDLKDGRNDHQAALTALHRAIPDGSCVSTAWKTLYIEGHEASEARQWRDRPALSVALSREGITLAEPKSHAVDIKVIRERSATNLVRMQAEARLPVSGTSVFISRSVSEQLCAETTRDNVLIIGDAGSGKSAVAQELATLRSPTEEVVVLLARDLAGSNQLRTKAPVQEVVRAWSGPAGLLVIDGVDALRGSDDREALSSIVSALVGTRWQVIATARTFDTRYSRPLRRSFPGSPLSHNAGMFDARLMDVCHLLVGDLTDDELTHAVRPPMNLAEVVAEASSDLRKLLLNPFNLRLAAELANGPASGQQAELLQVRSRVQLLNYYWDWRIRNCSRAAREALLKRLSAEMVKRRSLQVAEEEPTVIGTDSSALEDLLSQSVLTALDGPIPGVGRVLAFAHNILFDYAAAIYVLYHPTDSANLTSQLDADPTLPLVARPSFDLLVDMLWDHRSSGQFWPGALQVAESQHDLASLAIASRIANLVRNPDDLLELTPKSGEANTDTTLLPRQRLTNQLIGAVRAEVVVPDVSSAALPLAVLAQNLASNASDSYSDAALAIDLLEALQRRIPISDAGPSNPGDGERANAIAVLLDGSRSDPRKMENIAGAVARQLKYVMRVSPEVRQALQRLVNDQSALKQWGGTVLTWFPDTAAAVLNEEPQLARTLAAVAVTFKEVRDEQVSLSGSAIVGMNESRKQQAGRAAYQLGEIFSDLCEKNIVTSAEIICDLLSGEDEPADAHKWPIAAHGKVGYIEDGYGLSLRPRTNQDEHKMLAALSKALLTVSTEDADSAVSILVDRMHSAFGWAALLDQPSDATALGRILFAALESGALLAHPDTFPHAATLLAALVHDGGGLSVRIEGAVRNAIALADTNGASDHLKNVLVGCLKDTDINDAELVRRRENLGDSVPDIPPPLSVYGESTAWSMVDDFQRYGVKLAQEVEKAARELDSALAEVQNGGKAATEAVDRLLAAFIHASEAFANAETHPWLELLLVRAAARLAYVVAILPDSPEGNQVLQVLRDAADQADAGSFIR</sequence>
<dbReference type="Gene3D" id="3.40.50.300">
    <property type="entry name" value="P-loop containing nucleotide triphosphate hydrolases"/>
    <property type="match status" value="1"/>
</dbReference>
<comment type="caution">
    <text evidence="2">The sequence shown here is derived from an EMBL/GenBank/DDBJ whole genome shotgun (WGS) entry which is preliminary data.</text>
</comment>
<dbReference type="AlphaFoldDB" id="A0A179V5C4"/>
<accession>A0A179V5C4</accession>
<dbReference type="SUPFAM" id="SSF52540">
    <property type="entry name" value="P-loop containing nucleoside triphosphate hydrolases"/>
    <property type="match status" value="1"/>
</dbReference>
<dbReference type="Proteomes" id="UP000186919">
    <property type="component" value="Unassembled WGS sequence"/>
</dbReference>
<dbReference type="SMART" id="SM00382">
    <property type="entry name" value="AAA"/>
    <property type="match status" value="1"/>
</dbReference>
<evidence type="ECO:0000259" key="1">
    <source>
        <dbReference type="SMART" id="SM00382"/>
    </source>
</evidence>
<evidence type="ECO:0000313" key="3">
    <source>
        <dbReference type="Proteomes" id="UP000186919"/>
    </source>
</evidence>
<protein>
    <recommendedName>
        <fullName evidence="1">AAA+ ATPase domain-containing protein</fullName>
    </recommendedName>
</protein>
<feature type="domain" description="AAA+ ATPase" evidence="1">
    <location>
        <begin position="301"/>
        <end position="442"/>
    </location>
</feature>
<dbReference type="InterPro" id="IPR027417">
    <property type="entry name" value="P-loop_NTPase"/>
</dbReference>
<name>A0A179V5C4_9MYCO</name>
<dbReference type="EMBL" id="LQYE01000030">
    <property type="protein sequence ID" value="OAT67099.1"/>
    <property type="molecule type" value="Genomic_DNA"/>
</dbReference>
<evidence type="ECO:0000313" key="2">
    <source>
        <dbReference type="EMBL" id="OAT67099.1"/>
    </source>
</evidence>
<organism evidence="2 3">
    <name type="scientific">Mycobacteroides immunogenum</name>
    <dbReference type="NCBI Taxonomy" id="83262"/>
    <lineage>
        <taxon>Bacteria</taxon>
        <taxon>Bacillati</taxon>
        <taxon>Actinomycetota</taxon>
        <taxon>Actinomycetes</taxon>
        <taxon>Mycobacteriales</taxon>
        <taxon>Mycobacteriaceae</taxon>
        <taxon>Mycobacteroides</taxon>
    </lineage>
</organism>
<dbReference type="InterPro" id="IPR003593">
    <property type="entry name" value="AAA+_ATPase"/>
</dbReference>
<reference evidence="2 3" key="1">
    <citation type="submission" date="2016-01" db="EMBL/GenBank/DDBJ databases">
        <title>Mycobacterium immunogenum strain CD11_6 genome sequencing and assembly.</title>
        <authorList>
            <person name="Kaur G."/>
            <person name="Nair G.R."/>
            <person name="Mayilraj S."/>
        </authorList>
    </citation>
    <scope>NUCLEOTIDE SEQUENCE [LARGE SCALE GENOMIC DNA]</scope>
    <source>
        <strain evidence="2 3">CD11-6</strain>
    </source>
</reference>
<gene>
    <name evidence="2" type="ORF">AWB85_13060</name>
</gene>